<evidence type="ECO:0000313" key="2">
    <source>
        <dbReference type="EMBL" id="CAG2062413.1"/>
    </source>
</evidence>
<gene>
    <name evidence="2" type="ORF">TPAB3V08_LOCUS9364</name>
</gene>
<protein>
    <recommendedName>
        <fullName evidence="4">MHC class I antigen</fullName>
    </recommendedName>
</protein>
<feature type="non-terminal residue" evidence="2">
    <location>
        <position position="1"/>
    </location>
</feature>
<sequence>GLGSLPSGHEEREGDAWLATFAPEGLNREGAERGRARQAALGMQERYRET</sequence>
<keyword evidence="3" id="KW-1185">Reference proteome</keyword>
<accession>A0ABN7PA01</accession>
<dbReference type="Proteomes" id="UP001153148">
    <property type="component" value="Unassembled WGS sequence"/>
</dbReference>
<proteinExistence type="predicted"/>
<organism evidence="2 3">
    <name type="scientific">Timema podura</name>
    <name type="common">Walking stick</name>
    <dbReference type="NCBI Taxonomy" id="61482"/>
    <lineage>
        <taxon>Eukaryota</taxon>
        <taxon>Metazoa</taxon>
        <taxon>Ecdysozoa</taxon>
        <taxon>Arthropoda</taxon>
        <taxon>Hexapoda</taxon>
        <taxon>Insecta</taxon>
        <taxon>Pterygota</taxon>
        <taxon>Neoptera</taxon>
        <taxon>Polyneoptera</taxon>
        <taxon>Phasmatodea</taxon>
        <taxon>Timematodea</taxon>
        <taxon>Timematoidea</taxon>
        <taxon>Timematidae</taxon>
        <taxon>Timema</taxon>
    </lineage>
</organism>
<feature type="compositionally biased region" description="Basic and acidic residues" evidence="1">
    <location>
        <begin position="26"/>
        <end position="35"/>
    </location>
</feature>
<evidence type="ECO:0000256" key="1">
    <source>
        <dbReference type="SAM" id="MobiDB-lite"/>
    </source>
</evidence>
<reference evidence="2" key="1">
    <citation type="submission" date="2021-03" db="EMBL/GenBank/DDBJ databases">
        <authorList>
            <person name="Tran Van P."/>
        </authorList>
    </citation>
    <scope>NUCLEOTIDE SEQUENCE</scope>
</reference>
<dbReference type="EMBL" id="CAJPIN010020183">
    <property type="protein sequence ID" value="CAG2062413.1"/>
    <property type="molecule type" value="Genomic_DNA"/>
</dbReference>
<feature type="region of interest" description="Disordered" evidence="1">
    <location>
        <begin position="25"/>
        <end position="50"/>
    </location>
</feature>
<evidence type="ECO:0008006" key="4">
    <source>
        <dbReference type="Google" id="ProtNLM"/>
    </source>
</evidence>
<comment type="caution">
    <text evidence="2">The sequence shown here is derived from an EMBL/GenBank/DDBJ whole genome shotgun (WGS) entry which is preliminary data.</text>
</comment>
<name>A0ABN7PA01_TIMPD</name>
<evidence type="ECO:0000313" key="3">
    <source>
        <dbReference type="Proteomes" id="UP001153148"/>
    </source>
</evidence>